<dbReference type="Gene3D" id="3.90.226.10">
    <property type="entry name" value="2-enoyl-CoA Hydratase, Chain A, domain 1"/>
    <property type="match status" value="1"/>
</dbReference>
<dbReference type="CDD" id="cd06558">
    <property type="entry name" value="crotonase-like"/>
    <property type="match status" value="1"/>
</dbReference>
<dbReference type="PROSITE" id="PS00166">
    <property type="entry name" value="ENOYL_COA_HYDRATASE"/>
    <property type="match status" value="1"/>
</dbReference>
<evidence type="ECO:0000256" key="1">
    <source>
        <dbReference type="ARBA" id="ARBA00005254"/>
    </source>
</evidence>
<dbReference type="SUPFAM" id="SSF52096">
    <property type="entry name" value="ClpP/crotonase"/>
    <property type="match status" value="1"/>
</dbReference>
<evidence type="ECO:0000256" key="3">
    <source>
        <dbReference type="ARBA" id="ARBA00023239"/>
    </source>
</evidence>
<protein>
    <submittedName>
        <fullName evidence="5">2,3-dehydroadipyl-CoA hydratase</fullName>
        <ecNumber evidence="5">4.2.1.17</ecNumber>
    </submittedName>
</protein>
<organism evidence="5 6">
    <name type="scientific">Pigmentiphaga humi</name>
    <dbReference type="NCBI Taxonomy" id="2478468"/>
    <lineage>
        <taxon>Bacteria</taxon>
        <taxon>Pseudomonadati</taxon>
        <taxon>Pseudomonadota</taxon>
        <taxon>Betaproteobacteria</taxon>
        <taxon>Burkholderiales</taxon>
        <taxon>Alcaligenaceae</taxon>
        <taxon>Pigmentiphaga</taxon>
    </lineage>
</organism>
<gene>
    <name evidence="5" type="primary">paaF_5</name>
    <name evidence="5" type="ORF">PIGHUM_04618</name>
</gene>
<evidence type="ECO:0000256" key="2">
    <source>
        <dbReference type="ARBA" id="ARBA00023098"/>
    </source>
</evidence>
<dbReference type="InterPro" id="IPR001753">
    <property type="entry name" value="Enoyl-CoA_hydra/iso"/>
</dbReference>
<dbReference type="PANTHER" id="PTHR11941">
    <property type="entry name" value="ENOYL-COA HYDRATASE-RELATED"/>
    <property type="match status" value="1"/>
</dbReference>
<dbReference type="Pfam" id="PF00378">
    <property type="entry name" value="ECH_1"/>
    <property type="match status" value="1"/>
</dbReference>
<dbReference type="GO" id="GO:0006635">
    <property type="term" value="P:fatty acid beta-oxidation"/>
    <property type="evidence" value="ECO:0007669"/>
    <property type="project" value="TreeGrafter"/>
</dbReference>
<dbReference type="InterPro" id="IPR018376">
    <property type="entry name" value="Enoyl-CoA_hyd/isom_CS"/>
</dbReference>
<evidence type="ECO:0000313" key="6">
    <source>
        <dbReference type="Proteomes" id="UP000277294"/>
    </source>
</evidence>
<dbReference type="InterPro" id="IPR029045">
    <property type="entry name" value="ClpP/crotonase-like_dom_sf"/>
</dbReference>
<reference evidence="5 6" key="1">
    <citation type="submission" date="2018-10" db="EMBL/GenBank/DDBJ databases">
        <authorList>
            <person name="Criscuolo A."/>
        </authorList>
    </citation>
    <scope>NUCLEOTIDE SEQUENCE [LARGE SCALE GENOMIC DNA]</scope>
    <source>
        <strain evidence="5">DnA1</strain>
    </source>
</reference>
<evidence type="ECO:0000313" key="5">
    <source>
        <dbReference type="EMBL" id="VCU72517.1"/>
    </source>
</evidence>
<keyword evidence="2" id="KW-0443">Lipid metabolism</keyword>
<dbReference type="EC" id="4.2.1.17" evidence="5"/>
<keyword evidence="3 5" id="KW-0456">Lyase</keyword>
<proteinExistence type="inferred from homology"/>
<evidence type="ECO:0000256" key="4">
    <source>
        <dbReference type="RuleBase" id="RU003707"/>
    </source>
</evidence>
<keyword evidence="6" id="KW-1185">Reference proteome</keyword>
<sequence>MAEDKELLQARHGSVLLLTLNRHPKRNALDTALMRTLLDTLRQADADPEIHCVLLAANGSCFCAGADLEEARALASQGETARLQERAQILVDLNTIVASMQTPVVAAVNGPAIGAGAGLSLGSDLVVASSAARFGYPEVKHGISAGILIPNLIRQVGPKAAFELIATGDPIGAERAYALGMVNRVVAPEELLDAALALAGRLAQFPPAGLMASKRAFQQAYDMPMAEAVQAQRDVNMRLPPTR</sequence>
<comment type="similarity">
    <text evidence="1 4">Belongs to the enoyl-CoA hydratase/isomerase family.</text>
</comment>
<dbReference type="PANTHER" id="PTHR11941:SF169">
    <property type="entry name" value="(7AS)-7A-METHYL-1,5-DIOXO-2,3,5,6,7,7A-HEXAHYDRO-1H-INDENE-CARBOXYL-COA HYDROLASE"/>
    <property type="match status" value="1"/>
</dbReference>
<dbReference type="GO" id="GO:0004300">
    <property type="term" value="F:enoyl-CoA hydratase activity"/>
    <property type="evidence" value="ECO:0007669"/>
    <property type="project" value="UniProtKB-EC"/>
</dbReference>
<name>A0A3P4B870_9BURK</name>
<accession>A0A3P4B870</accession>
<dbReference type="AlphaFoldDB" id="A0A3P4B870"/>
<dbReference type="Proteomes" id="UP000277294">
    <property type="component" value="Unassembled WGS sequence"/>
</dbReference>
<dbReference type="EMBL" id="UWPJ01000040">
    <property type="protein sequence ID" value="VCU72517.1"/>
    <property type="molecule type" value="Genomic_DNA"/>
</dbReference>